<keyword evidence="1" id="KW-0732">Signal</keyword>
<name>F2NF98_DESAR</name>
<accession>F2NF98</accession>
<gene>
    <name evidence="2" type="ordered locus">Desac_0774</name>
</gene>
<evidence type="ECO:0000256" key="1">
    <source>
        <dbReference type="SAM" id="SignalP"/>
    </source>
</evidence>
<dbReference type="RefSeq" id="WP_013705766.1">
    <property type="nucleotide sequence ID" value="NC_015388.1"/>
</dbReference>
<dbReference type="AlphaFoldDB" id="F2NF98"/>
<organism evidence="2 3">
    <name type="scientific">Desulfobacca acetoxidans (strain ATCC 700848 / DSM 11109 / ASRB2)</name>
    <dbReference type="NCBI Taxonomy" id="880072"/>
    <lineage>
        <taxon>Bacteria</taxon>
        <taxon>Pseudomonadati</taxon>
        <taxon>Thermodesulfobacteriota</taxon>
        <taxon>Desulfobaccia</taxon>
        <taxon>Desulfobaccales</taxon>
        <taxon>Desulfobaccaceae</taxon>
        <taxon>Desulfobacca</taxon>
    </lineage>
</organism>
<evidence type="ECO:0000313" key="3">
    <source>
        <dbReference type="Proteomes" id="UP000000483"/>
    </source>
</evidence>
<evidence type="ECO:0000313" key="2">
    <source>
        <dbReference type="EMBL" id="AEB08653.1"/>
    </source>
</evidence>
<dbReference type="KEGG" id="dao:Desac_0774"/>
<sequence>MMKKGWLILLLLTVFLVFTSQAFALTYLPEDAARGGMWANVLVDAGAEYKNADGSFKTGGGWSDAHNLLGPIPTNQDPYSPKHTSIVTMNNKAASWVQLGFADTFGNLLRVNNDPTNPEGYDAIVWGNAFYSSGSPNTWNEPGTIYLSQDGSTWWKLPWDTESGATGKTQTFDYTPGEGDGLVSPGAPWENFVKTGSTWTHTETGLAGGDAFDMSTAYYVGNWTDPTDDNPALVGLDWFQYILLTGEGTGGPDPDSVYVFSSSPVPLPGAVLLLGSGLARFIVIFRRKQLPHLRN</sequence>
<evidence type="ECO:0008006" key="4">
    <source>
        <dbReference type="Google" id="ProtNLM"/>
    </source>
</evidence>
<dbReference type="HOGENOM" id="CLU_942415_0_0_7"/>
<reference evidence="3" key="2">
    <citation type="submission" date="2011-03" db="EMBL/GenBank/DDBJ databases">
        <title>The complete genome of Desulfobacca acetoxidans DSM 11109.</title>
        <authorList>
            <consortium name="US DOE Joint Genome Institute (JGI-PGF)"/>
            <person name="Lucas S."/>
            <person name="Copeland A."/>
            <person name="Lapidus A."/>
            <person name="Bruce D."/>
            <person name="Goodwin L."/>
            <person name="Pitluck S."/>
            <person name="Peters L."/>
            <person name="Kyrpides N."/>
            <person name="Mavromatis K."/>
            <person name="Ivanova N."/>
            <person name="Ovchinnikova G."/>
            <person name="Teshima H."/>
            <person name="Detter J.C."/>
            <person name="Han C."/>
            <person name="Land M."/>
            <person name="Hauser L."/>
            <person name="Markowitz V."/>
            <person name="Cheng J.-F."/>
            <person name="Hugenholtz P."/>
            <person name="Woyke T."/>
            <person name="Wu D."/>
            <person name="Spring S."/>
            <person name="Schueler E."/>
            <person name="Brambilla E."/>
            <person name="Klenk H.-P."/>
            <person name="Eisen J.A."/>
        </authorList>
    </citation>
    <scope>NUCLEOTIDE SEQUENCE [LARGE SCALE GENOMIC DNA]</scope>
    <source>
        <strain evidence="3">ATCC 700848 / DSM 11109 / ASRB2</strain>
    </source>
</reference>
<dbReference type="EMBL" id="CP002629">
    <property type="protein sequence ID" value="AEB08653.1"/>
    <property type="molecule type" value="Genomic_DNA"/>
</dbReference>
<keyword evidence="3" id="KW-1185">Reference proteome</keyword>
<dbReference type="STRING" id="880072.Desac_0774"/>
<proteinExistence type="predicted"/>
<dbReference type="OrthoDB" id="411361at2"/>
<feature type="chain" id="PRO_5003283735" description="PEP motif anchor domain protein" evidence="1">
    <location>
        <begin position="25"/>
        <end position="295"/>
    </location>
</feature>
<dbReference type="Proteomes" id="UP000000483">
    <property type="component" value="Chromosome"/>
</dbReference>
<protein>
    <recommendedName>
        <fullName evidence="4">PEP motif anchor domain protein</fullName>
    </recommendedName>
</protein>
<feature type="signal peptide" evidence="1">
    <location>
        <begin position="1"/>
        <end position="24"/>
    </location>
</feature>
<reference evidence="2 3" key="1">
    <citation type="journal article" date="2011" name="Stand. Genomic Sci.">
        <title>Complete genome sequence of the acetate-degrading sulfate reducer Desulfobacca acetoxidans type strain (ASRB2).</title>
        <authorList>
            <person name="Goker M."/>
            <person name="Teshima H."/>
            <person name="Lapidus A."/>
            <person name="Nolan M."/>
            <person name="Lucas S."/>
            <person name="Hammon N."/>
            <person name="Deshpande S."/>
            <person name="Cheng J.F."/>
            <person name="Tapia R."/>
            <person name="Han C."/>
            <person name="Goodwin L."/>
            <person name="Pitluck S."/>
            <person name="Huntemann M."/>
            <person name="Liolios K."/>
            <person name="Ivanova N."/>
            <person name="Pagani I."/>
            <person name="Mavromatis K."/>
            <person name="Ovchinikova G."/>
            <person name="Pati A."/>
            <person name="Chen A."/>
            <person name="Palaniappan K."/>
            <person name="Land M."/>
            <person name="Hauser L."/>
            <person name="Brambilla E.M."/>
            <person name="Rohde M."/>
            <person name="Spring S."/>
            <person name="Detter J.C."/>
            <person name="Woyke T."/>
            <person name="Bristow J."/>
            <person name="Eisen J.A."/>
            <person name="Markowitz V."/>
            <person name="Hugenholtz P."/>
            <person name="Kyrpides N.C."/>
            <person name="Klenk H.P."/>
        </authorList>
    </citation>
    <scope>NUCLEOTIDE SEQUENCE [LARGE SCALE GENOMIC DNA]</scope>
    <source>
        <strain evidence="3">ATCC 700848 / DSM 11109 / ASRB2</strain>
    </source>
</reference>